<evidence type="ECO:0000313" key="1">
    <source>
        <dbReference type="EMBL" id="CAI6373371.1"/>
    </source>
</evidence>
<dbReference type="AlphaFoldDB" id="A0AAV0Y1L9"/>
<keyword evidence="2" id="KW-1185">Reference proteome</keyword>
<dbReference type="PANTHER" id="PTHR33053">
    <property type="entry name" value="PROTEIN, PUTATIVE-RELATED"/>
    <property type="match status" value="1"/>
</dbReference>
<organism evidence="1 2">
    <name type="scientific">Macrosiphum euphorbiae</name>
    <name type="common">potato aphid</name>
    <dbReference type="NCBI Taxonomy" id="13131"/>
    <lineage>
        <taxon>Eukaryota</taxon>
        <taxon>Metazoa</taxon>
        <taxon>Ecdysozoa</taxon>
        <taxon>Arthropoda</taxon>
        <taxon>Hexapoda</taxon>
        <taxon>Insecta</taxon>
        <taxon>Pterygota</taxon>
        <taxon>Neoptera</taxon>
        <taxon>Paraneoptera</taxon>
        <taxon>Hemiptera</taxon>
        <taxon>Sternorrhyncha</taxon>
        <taxon>Aphidomorpha</taxon>
        <taxon>Aphidoidea</taxon>
        <taxon>Aphididae</taxon>
        <taxon>Macrosiphini</taxon>
        <taxon>Macrosiphum</taxon>
    </lineage>
</organism>
<comment type="caution">
    <text evidence="1">The sequence shown here is derived from an EMBL/GenBank/DDBJ whole genome shotgun (WGS) entry which is preliminary data.</text>
</comment>
<dbReference type="Proteomes" id="UP001160148">
    <property type="component" value="Unassembled WGS sequence"/>
</dbReference>
<accession>A0AAV0Y1L9</accession>
<name>A0AAV0Y1L9_9HEMI</name>
<evidence type="ECO:0000313" key="2">
    <source>
        <dbReference type="Proteomes" id="UP001160148"/>
    </source>
</evidence>
<sequence length="274" mass="31416">MPKNSYKLVNELSRSQRFRRFRKYNENNSNIISCITSSSNSDITFSNLTNTSQETSKSIPITSNSINQCNKYNLNNLNEDLDLSDNFEFDTSYSSSGDELNDDECIHNYDNQNKLCYELQKWVLNKCIPANAVTSLLKILCSCNPSDVLTLPKDVRTLMSTPRLALVTKKVGDYGEYTHFGLESGLRNKWLKYSKTILKNVHDFQVYINFDGLPIHKSSSGSLWPISCAIIEVKDDPFVIGSYYGTKEPKDIEAYLEDYINEADSFNQERFIFK</sequence>
<proteinExistence type="predicted"/>
<dbReference type="EMBL" id="CARXXK010001096">
    <property type="protein sequence ID" value="CAI6373371.1"/>
    <property type="molecule type" value="Genomic_DNA"/>
</dbReference>
<protein>
    <submittedName>
        <fullName evidence="1">Uncharacterized protein</fullName>
    </submittedName>
</protein>
<gene>
    <name evidence="1" type="ORF">MEUPH1_LOCUS27135</name>
</gene>
<reference evidence="1 2" key="1">
    <citation type="submission" date="2023-01" db="EMBL/GenBank/DDBJ databases">
        <authorList>
            <person name="Whitehead M."/>
        </authorList>
    </citation>
    <scope>NUCLEOTIDE SEQUENCE [LARGE SCALE GENOMIC DNA]</scope>
</reference>